<sequence>MLAVIAVEREYGDAADVLAIDVEAAARDAYERRRADELEYQAGLGAFADSESA</sequence>
<dbReference type="AlphaFoldDB" id="L9YTZ6"/>
<name>L9YTZ6_9EURY</name>
<comment type="caution">
    <text evidence="1">The sequence shown here is derived from an EMBL/GenBank/DDBJ whole genome shotgun (WGS) entry which is preliminary data.</text>
</comment>
<evidence type="ECO:0000313" key="2">
    <source>
        <dbReference type="Proteomes" id="UP000011592"/>
    </source>
</evidence>
<accession>L9YTZ6</accession>
<organism evidence="1 2">
    <name type="scientific">Natrinema gari JCM 14663</name>
    <dbReference type="NCBI Taxonomy" id="1230459"/>
    <lineage>
        <taxon>Archaea</taxon>
        <taxon>Methanobacteriati</taxon>
        <taxon>Methanobacteriota</taxon>
        <taxon>Stenosarchaea group</taxon>
        <taxon>Halobacteria</taxon>
        <taxon>Halobacteriales</taxon>
        <taxon>Natrialbaceae</taxon>
        <taxon>Natrinema</taxon>
    </lineage>
</organism>
<dbReference type="Proteomes" id="UP000011592">
    <property type="component" value="Unassembled WGS sequence"/>
</dbReference>
<keyword evidence="2" id="KW-1185">Reference proteome</keyword>
<reference evidence="1 2" key="1">
    <citation type="journal article" date="2014" name="PLoS Genet.">
        <title>Phylogenetically driven sequencing of extremely halophilic archaea reveals strategies for static and dynamic osmo-response.</title>
        <authorList>
            <person name="Becker E.A."/>
            <person name="Seitzer P.M."/>
            <person name="Tritt A."/>
            <person name="Larsen D."/>
            <person name="Krusor M."/>
            <person name="Yao A.I."/>
            <person name="Wu D."/>
            <person name="Madern D."/>
            <person name="Eisen J.A."/>
            <person name="Darling A.E."/>
            <person name="Facciotti M.T."/>
        </authorList>
    </citation>
    <scope>NUCLEOTIDE SEQUENCE [LARGE SCALE GENOMIC DNA]</scope>
    <source>
        <strain evidence="1 2">JCM 14663</strain>
    </source>
</reference>
<dbReference type="PATRIC" id="fig|1230459.4.peg.3373"/>
<evidence type="ECO:0000313" key="1">
    <source>
        <dbReference type="EMBL" id="ELY77151.1"/>
    </source>
</evidence>
<dbReference type="RefSeq" id="WP_008457960.1">
    <property type="nucleotide sequence ID" value="NZ_AOIJ01000063.1"/>
</dbReference>
<gene>
    <name evidence="1" type="ORF">C486_16920</name>
</gene>
<protein>
    <submittedName>
        <fullName evidence="1">Uncharacterized protein</fullName>
    </submittedName>
</protein>
<proteinExistence type="predicted"/>
<dbReference type="EMBL" id="AOIJ01000063">
    <property type="protein sequence ID" value="ELY77151.1"/>
    <property type="molecule type" value="Genomic_DNA"/>
</dbReference>